<dbReference type="GO" id="GO:0043130">
    <property type="term" value="F:ubiquitin binding"/>
    <property type="evidence" value="ECO:0007669"/>
    <property type="project" value="TreeGrafter"/>
</dbReference>
<feature type="compositionally biased region" description="Low complexity" evidence="2">
    <location>
        <begin position="294"/>
        <end position="308"/>
    </location>
</feature>
<accession>A0AA39QZ66</accession>
<gene>
    <name evidence="5" type="ORF">JMJ35_007232</name>
</gene>
<dbReference type="Gene3D" id="3.10.20.90">
    <property type="entry name" value="Phosphatidylinositol 3-kinase Catalytic Subunit, Chain A, domain 1"/>
    <property type="match status" value="1"/>
</dbReference>
<dbReference type="PANTHER" id="PTHR23333:SF20">
    <property type="entry name" value="NSFL1 COFACTOR P47"/>
    <property type="match status" value="1"/>
</dbReference>
<dbReference type="Pfam" id="PF00789">
    <property type="entry name" value="UBX"/>
    <property type="match status" value="1"/>
</dbReference>
<dbReference type="SMART" id="SM00166">
    <property type="entry name" value="UBX"/>
    <property type="match status" value="1"/>
</dbReference>
<dbReference type="GO" id="GO:0000045">
    <property type="term" value="P:autophagosome assembly"/>
    <property type="evidence" value="ECO:0007669"/>
    <property type="project" value="TreeGrafter"/>
</dbReference>
<dbReference type="EMBL" id="JAFEKC020000015">
    <property type="protein sequence ID" value="KAK0510800.1"/>
    <property type="molecule type" value="Genomic_DNA"/>
</dbReference>
<dbReference type="SMART" id="SM00553">
    <property type="entry name" value="SEP"/>
    <property type="match status" value="1"/>
</dbReference>
<dbReference type="Pfam" id="PF14555">
    <property type="entry name" value="UBA_4"/>
    <property type="match status" value="1"/>
</dbReference>
<dbReference type="SUPFAM" id="SSF54236">
    <property type="entry name" value="Ubiquitin-like"/>
    <property type="match status" value="1"/>
</dbReference>
<keyword evidence="1" id="KW-0833">Ubl conjugation pathway</keyword>
<dbReference type="Proteomes" id="UP001166286">
    <property type="component" value="Unassembled WGS sequence"/>
</dbReference>
<dbReference type="GO" id="GO:0007030">
    <property type="term" value="P:Golgi organization"/>
    <property type="evidence" value="ECO:0007669"/>
    <property type="project" value="TreeGrafter"/>
</dbReference>
<evidence type="ECO:0000256" key="1">
    <source>
        <dbReference type="ARBA" id="ARBA00022786"/>
    </source>
</evidence>
<feature type="domain" description="UBX" evidence="3">
    <location>
        <begin position="314"/>
        <end position="391"/>
    </location>
</feature>
<dbReference type="FunFam" id="3.30.420.210:FF:000002">
    <property type="entry name" value="UBX domain-containing protein 1"/>
    <property type="match status" value="1"/>
</dbReference>
<feature type="compositionally biased region" description="Polar residues" evidence="2">
    <location>
        <begin position="164"/>
        <end position="174"/>
    </location>
</feature>
<name>A0AA39QZ66_9LECA</name>
<evidence type="ECO:0000313" key="6">
    <source>
        <dbReference type="Proteomes" id="UP001166286"/>
    </source>
</evidence>
<dbReference type="GO" id="GO:0031468">
    <property type="term" value="P:nuclear membrane reassembly"/>
    <property type="evidence" value="ECO:0007669"/>
    <property type="project" value="TreeGrafter"/>
</dbReference>
<keyword evidence="6" id="KW-1185">Reference proteome</keyword>
<dbReference type="GO" id="GO:0005634">
    <property type="term" value="C:nucleus"/>
    <property type="evidence" value="ECO:0007669"/>
    <property type="project" value="TreeGrafter"/>
</dbReference>
<reference evidence="5" key="1">
    <citation type="submission" date="2023-03" db="EMBL/GenBank/DDBJ databases">
        <title>Complete genome of Cladonia borealis.</title>
        <authorList>
            <person name="Park H."/>
        </authorList>
    </citation>
    <scope>NUCLEOTIDE SEQUENCE</scope>
    <source>
        <strain evidence="5">ANT050790</strain>
    </source>
</reference>
<proteinExistence type="predicted"/>
<dbReference type="PROSITE" id="PS50033">
    <property type="entry name" value="UBX"/>
    <property type="match status" value="1"/>
</dbReference>
<organism evidence="5 6">
    <name type="scientific">Cladonia borealis</name>
    <dbReference type="NCBI Taxonomy" id="184061"/>
    <lineage>
        <taxon>Eukaryota</taxon>
        <taxon>Fungi</taxon>
        <taxon>Dikarya</taxon>
        <taxon>Ascomycota</taxon>
        <taxon>Pezizomycotina</taxon>
        <taxon>Lecanoromycetes</taxon>
        <taxon>OSLEUM clade</taxon>
        <taxon>Lecanoromycetidae</taxon>
        <taxon>Lecanorales</taxon>
        <taxon>Lecanorineae</taxon>
        <taxon>Cladoniaceae</taxon>
        <taxon>Cladonia</taxon>
    </lineage>
</organism>
<feature type="compositionally biased region" description="Pro residues" evidence="2">
    <location>
        <begin position="56"/>
        <end position="70"/>
    </location>
</feature>
<protein>
    <submittedName>
        <fullName evidence="5">Uncharacterized protein</fullName>
    </submittedName>
</protein>
<dbReference type="InterPro" id="IPR036241">
    <property type="entry name" value="NSFL1C_SEP_dom_sf"/>
</dbReference>
<dbReference type="GO" id="GO:0061025">
    <property type="term" value="P:membrane fusion"/>
    <property type="evidence" value="ECO:0007669"/>
    <property type="project" value="TreeGrafter"/>
</dbReference>
<dbReference type="SUPFAM" id="SSF46934">
    <property type="entry name" value="UBA-like"/>
    <property type="match status" value="1"/>
</dbReference>
<dbReference type="Pfam" id="PF08059">
    <property type="entry name" value="SEP"/>
    <property type="match status" value="1"/>
</dbReference>
<dbReference type="Gene3D" id="3.30.420.210">
    <property type="entry name" value="SEP domain"/>
    <property type="match status" value="1"/>
</dbReference>
<dbReference type="GO" id="GO:0005829">
    <property type="term" value="C:cytosol"/>
    <property type="evidence" value="ECO:0007669"/>
    <property type="project" value="TreeGrafter"/>
</dbReference>
<dbReference type="CDD" id="cd01770">
    <property type="entry name" value="UBX_UBXN2"/>
    <property type="match status" value="1"/>
</dbReference>
<evidence type="ECO:0000256" key="2">
    <source>
        <dbReference type="SAM" id="MobiDB-lite"/>
    </source>
</evidence>
<dbReference type="InterPro" id="IPR001012">
    <property type="entry name" value="UBX_dom"/>
</dbReference>
<evidence type="ECO:0000259" key="3">
    <source>
        <dbReference type="PROSITE" id="PS50033"/>
    </source>
</evidence>
<feature type="compositionally biased region" description="Acidic residues" evidence="2">
    <location>
        <begin position="109"/>
        <end position="123"/>
    </location>
</feature>
<dbReference type="GO" id="GO:0043161">
    <property type="term" value="P:proteasome-mediated ubiquitin-dependent protein catabolic process"/>
    <property type="evidence" value="ECO:0007669"/>
    <property type="project" value="TreeGrafter"/>
</dbReference>
<sequence length="395" mass="42276">MADAPPDSDDLISQFVNLVQVSPQVAREYLANSSWNLASAVTEYYNPASDPDEPDPQAPQPSSSNPPAPQTNPTSSAMPPAKAPNKKFATLGDLRGGAGSSHAGHGHDEDDNDEDYEPSDDENQNLYAGGEKSGLAVENPDDLKRKIIERAKRNMSRPGGDDPQQPTSRFTGTARTLGGDDTPSEIIPDTSSNPSLPRRPISRTLHFWADGFSVDSGPLFNASDPSNAAILAQIKQGRAPMSILNVEMGQEVDVKLEQHEGKYEKPKKMYVPFEGGGQRLGSPTPGVGTRVPESSTAATQNAAPSAPAGPTVDEAQPTVSLQIRLGDGTRLPARFNTTHTIGDVYSFVMASNAESRSRSWVLMTTFPSKELNDKGQALGDLAEFKRGGVVVQKWQ</sequence>
<feature type="compositionally biased region" description="Basic and acidic residues" evidence="2">
    <location>
        <begin position="141"/>
        <end position="152"/>
    </location>
</feature>
<evidence type="ECO:0000259" key="4">
    <source>
        <dbReference type="PROSITE" id="PS51399"/>
    </source>
</evidence>
<dbReference type="PROSITE" id="PS51399">
    <property type="entry name" value="SEP"/>
    <property type="match status" value="1"/>
</dbReference>
<dbReference type="InterPro" id="IPR029071">
    <property type="entry name" value="Ubiquitin-like_domsf"/>
</dbReference>
<dbReference type="FunFam" id="3.10.20.90:FF:000179">
    <property type="entry name" value="Plant UBX domain-containing protein 4"/>
    <property type="match status" value="1"/>
</dbReference>
<feature type="region of interest" description="Disordered" evidence="2">
    <location>
        <begin position="273"/>
        <end position="314"/>
    </location>
</feature>
<dbReference type="InterPro" id="IPR012989">
    <property type="entry name" value="SEP_domain"/>
</dbReference>
<dbReference type="Gene3D" id="1.10.8.10">
    <property type="entry name" value="DNA helicase RuvA subunit, C-terminal domain"/>
    <property type="match status" value="1"/>
</dbReference>
<evidence type="ECO:0000313" key="5">
    <source>
        <dbReference type="EMBL" id="KAK0510800.1"/>
    </source>
</evidence>
<feature type="region of interest" description="Disordered" evidence="2">
    <location>
        <begin position="45"/>
        <end position="198"/>
    </location>
</feature>
<dbReference type="AlphaFoldDB" id="A0AA39QZ66"/>
<dbReference type="SUPFAM" id="SSF102848">
    <property type="entry name" value="NSFL1 (p97 ATPase) cofactor p47, SEP domain"/>
    <property type="match status" value="1"/>
</dbReference>
<dbReference type="PANTHER" id="PTHR23333">
    <property type="entry name" value="UBX DOMAIN CONTAINING PROTEIN"/>
    <property type="match status" value="1"/>
</dbReference>
<dbReference type="CDD" id="cd14352">
    <property type="entry name" value="UBA_DCN1"/>
    <property type="match status" value="1"/>
</dbReference>
<dbReference type="InterPro" id="IPR009060">
    <property type="entry name" value="UBA-like_sf"/>
</dbReference>
<comment type="caution">
    <text evidence="5">The sequence shown here is derived from an EMBL/GenBank/DDBJ whole genome shotgun (WGS) entry which is preliminary data.</text>
</comment>
<feature type="domain" description="SEP" evidence="4">
    <location>
        <begin position="200"/>
        <end position="264"/>
    </location>
</feature>